<keyword evidence="5" id="KW-1185">Reference proteome</keyword>
<dbReference type="Proteomes" id="UP000316416">
    <property type="component" value="Chromosome"/>
</dbReference>
<keyword evidence="2" id="KW-0732">Signal</keyword>
<sequence length="245" mass="28428">MLLLTQACFVSAENRILQADIRHRPPQMVIEHNVSSGPLKDLLDEAAENIGYKIKWRIAPFARSLKDLQNGRIDIVPRVIKTEQRQTFIDYLGPIGLQQKDILFLVRKGHEDKLQHYDDLYKYEIGVKRDTAYFKQFNNDLKLNKILLLDDKNMSSMFAVNRFDIMIVLDKNSIEQAFKKIGFTDYAYADYKHKQNVGIFYGFSKLSPDRKIAAALEQSLLELSLSGRIKQIYLDHKLSAPAQRY</sequence>
<dbReference type="PANTHER" id="PTHR35936:SF19">
    <property type="entry name" value="AMINO-ACID-BINDING PROTEIN YXEM-RELATED"/>
    <property type="match status" value="1"/>
</dbReference>
<evidence type="ECO:0000313" key="4">
    <source>
        <dbReference type="EMBL" id="QPG60532.1"/>
    </source>
</evidence>
<evidence type="ECO:0000313" key="5">
    <source>
        <dbReference type="Proteomes" id="UP000316416"/>
    </source>
</evidence>
<evidence type="ECO:0000259" key="3">
    <source>
        <dbReference type="Pfam" id="PF00497"/>
    </source>
</evidence>
<dbReference type="PANTHER" id="PTHR35936">
    <property type="entry name" value="MEMBRANE-BOUND LYTIC MUREIN TRANSGLYCOSYLASE F"/>
    <property type="match status" value="1"/>
</dbReference>
<dbReference type="InterPro" id="IPR001638">
    <property type="entry name" value="Solute-binding_3/MltF_N"/>
</dbReference>
<evidence type="ECO:0000256" key="1">
    <source>
        <dbReference type="ARBA" id="ARBA00010333"/>
    </source>
</evidence>
<name>A0ABX6VF37_9GAMM</name>
<comment type="similarity">
    <text evidence="1">Belongs to the bacterial solute-binding protein 3 family.</text>
</comment>
<dbReference type="EMBL" id="CP045503">
    <property type="protein sequence ID" value="QPG60532.1"/>
    <property type="molecule type" value="Genomic_DNA"/>
</dbReference>
<reference evidence="4" key="1">
    <citation type="submission" date="2021-07" db="EMBL/GenBank/DDBJ databases">
        <title>Shewanella sp. YLB-07 whole genome sequence.</title>
        <authorList>
            <person name="Yu L."/>
        </authorList>
    </citation>
    <scope>NUCLEOTIDE SEQUENCE</scope>
    <source>
        <strain evidence="4">YLB-08</strain>
    </source>
</reference>
<dbReference type="SUPFAM" id="SSF53850">
    <property type="entry name" value="Periplasmic binding protein-like II"/>
    <property type="match status" value="1"/>
</dbReference>
<dbReference type="Gene3D" id="3.40.190.10">
    <property type="entry name" value="Periplasmic binding protein-like II"/>
    <property type="match status" value="2"/>
</dbReference>
<organism evidence="4 5">
    <name type="scientific">Shewanella eurypsychrophilus</name>
    <dbReference type="NCBI Taxonomy" id="2593656"/>
    <lineage>
        <taxon>Bacteria</taxon>
        <taxon>Pseudomonadati</taxon>
        <taxon>Pseudomonadota</taxon>
        <taxon>Gammaproteobacteria</taxon>
        <taxon>Alteromonadales</taxon>
        <taxon>Shewanellaceae</taxon>
        <taxon>Shewanella</taxon>
    </lineage>
</organism>
<proteinExistence type="inferred from homology"/>
<protein>
    <submittedName>
        <fullName evidence="4">Transporter substrate-binding domain-containing protein</fullName>
    </submittedName>
</protein>
<gene>
    <name evidence="4" type="ORF">FM038_017510</name>
</gene>
<evidence type="ECO:0000256" key="2">
    <source>
        <dbReference type="ARBA" id="ARBA00022729"/>
    </source>
</evidence>
<feature type="domain" description="Solute-binding protein family 3/N-terminal" evidence="3">
    <location>
        <begin position="25"/>
        <end position="233"/>
    </location>
</feature>
<dbReference type="Pfam" id="PF00497">
    <property type="entry name" value="SBP_bac_3"/>
    <property type="match status" value="1"/>
</dbReference>
<accession>A0ABX6VF37</accession>